<dbReference type="Pfam" id="PF00067">
    <property type="entry name" value="p450"/>
    <property type="match status" value="1"/>
</dbReference>
<dbReference type="InterPro" id="IPR036396">
    <property type="entry name" value="Cyt_P450_sf"/>
</dbReference>
<evidence type="ECO:0000313" key="6">
    <source>
        <dbReference type="EMBL" id="KAJ9628224.1"/>
    </source>
</evidence>
<evidence type="ECO:0000256" key="4">
    <source>
        <dbReference type="ARBA" id="ARBA00023004"/>
    </source>
</evidence>
<dbReference type="GO" id="GO:0004497">
    <property type="term" value="F:monooxygenase activity"/>
    <property type="evidence" value="ECO:0007669"/>
    <property type="project" value="InterPro"/>
</dbReference>
<dbReference type="Gene3D" id="1.10.630.10">
    <property type="entry name" value="Cytochrome P450"/>
    <property type="match status" value="1"/>
</dbReference>
<dbReference type="Proteomes" id="UP001172681">
    <property type="component" value="Unassembled WGS sequence"/>
</dbReference>
<proteinExistence type="inferred from homology"/>
<reference evidence="6" key="1">
    <citation type="submission" date="2022-10" db="EMBL/GenBank/DDBJ databases">
        <title>Culturing micro-colonial fungi from biological soil crusts in the Mojave desert and describing Neophaeococcomyces mojavensis, and introducing the new genera and species Taxawa tesnikishii.</title>
        <authorList>
            <person name="Kurbessoian T."/>
            <person name="Stajich J.E."/>
        </authorList>
    </citation>
    <scope>NUCLEOTIDE SEQUENCE</scope>
    <source>
        <strain evidence="6">TK_35</strain>
    </source>
</reference>
<comment type="cofactor">
    <cofactor evidence="1">
        <name>heme</name>
        <dbReference type="ChEBI" id="CHEBI:30413"/>
    </cofactor>
</comment>
<sequence>MAQNVLLQIVRGISPESPGSFMNDGSFPWTRVVLTVQISLVLYFIHVRYNTSLRTVPGPFLASLTRLWKVKTILGARQELVLLDLHRKHGICPYSSVHMRPLVRIGPNEVSVADPQALKVIYGPGTRFTKTSWYPSWSMGGQSGKYDVFSDPTIEGHAATKRLLSASYSMSSVNELDEFVQRPVDKLLSRFEEFSRSGQPMNLADWLQWFAFDVIGEVSFSKQFGFLDAGKDVDDTLKAIDETLWSGIVIAELPELDAIRKSFVFRHLPLVGGYDTRLNFIIGSASGMREQQAQRVLSERRQSQEIGRRDLLSRFYKVQEEHPQYDDLDLQITITVNIFAGSDTTSIALRAIIYYLITNPHCYQRLLDELDEASSTGQMADQSTLADAQRLPYLQACIKEAMRLHPSLGTQHTRFVPKGGVTIAGTHLPEKTTVGINAWVMHRQEGIFGKDATQYRPERWLEGDKGLMERHFMSVRTTSPPPRATSWHQRSLFGGQKDC</sequence>
<dbReference type="GO" id="GO:0005506">
    <property type="term" value="F:iron ion binding"/>
    <property type="evidence" value="ECO:0007669"/>
    <property type="project" value="InterPro"/>
</dbReference>
<dbReference type="GO" id="GO:0020037">
    <property type="term" value="F:heme binding"/>
    <property type="evidence" value="ECO:0007669"/>
    <property type="project" value="InterPro"/>
</dbReference>
<keyword evidence="3" id="KW-0479">Metal-binding</keyword>
<dbReference type="AlphaFoldDB" id="A0AA39CV11"/>
<dbReference type="EMBL" id="JAPDRN010000074">
    <property type="protein sequence ID" value="KAJ9628224.1"/>
    <property type="molecule type" value="Genomic_DNA"/>
</dbReference>
<feature type="region of interest" description="Disordered" evidence="5">
    <location>
        <begin position="476"/>
        <end position="499"/>
    </location>
</feature>
<comment type="similarity">
    <text evidence="2">Belongs to the cytochrome P450 family.</text>
</comment>
<dbReference type="GO" id="GO:0016705">
    <property type="term" value="F:oxidoreductase activity, acting on paired donors, with incorporation or reduction of molecular oxygen"/>
    <property type="evidence" value="ECO:0007669"/>
    <property type="project" value="InterPro"/>
</dbReference>
<dbReference type="InterPro" id="IPR001128">
    <property type="entry name" value="Cyt_P450"/>
</dbReference>
<comment type="caution">
    <text evidence="6">The sequence shown here is derived from an EMBL/GenBank/DDBJ whole genome shotgun (WGS) entry which is preliminary data.</text>
</comment>
<evidence type="ECO:0000256" key="5">
    <source>
        <dbReference type="SAM" id="MobiDB-lite"/>
    </source>
</evidence>
<keyword evidence="4" id="KW-0408">Iron</keyword>
<evidence type="ECO:0000256" key="2">
    <source>
        <dbReference type="ARBA" id="ARBA00010617"/>
    </source>
</evidence>
<evidence type="ECO:0000256" key="1">
    <source>
        <dbReference type="ARBA" id="ARBA00001971"/>
    </source>
</evidence>
<accession>A0AA39CV11</accession>
<evidence type="ECO:0000256" key="3">
    <source>
        <dbReference type="ARBA" id="ARBA00022723"/>
    </source>
</evidence>
<evidence type="ECO:0000313" key="7">
    <source>
        <dbReference type="Proteomes" id="UP001172681"/>
    </source>
</evidence>
<dbReference type="CDD" id="cd11060">
    <property type="entry name" value="CYP57A1-like"/>
    <property type="match status" value="1"/>
</dbReference>
<dbReference type="InterPro" id="IPR002401">
    <property type="entry name" value="Cyt_P450_E_grp-I"/>
</dbReference>
<name>A0AA39CV11_9EURO</name>
<dbReference type="PRINTS" id="PR00463">
    <property type="entry name" value="EP450I"/>
</dbReference>
<keyword evidence="7" id="KW-1185">Reference proteome</keyword>
<protein>
    <recommendedName>
        <fullName evidence="8">Cytochrome P450</fullName>
    </recommendedName>
</protein>
<dbReference type="PANTHER" id="PTHR24305">
    <property type="entry name" value="CYTOCHROME P450"/>
    <property type="match status" value="1"/>
</dbReference>
<organism evidence="6 7">
    <name type="scientific">Knufia peltigerae</name>
    <dbReference type="NCBI Taxonomy" id="1002370"/>
    <lineage>
        <taxon>Eukaryota</taxon>
        <taxon>Fungi</taxon>
        <taxon>Dikarya</taxon>
        <taxon>Ascomycota</taxon>
        <taxon>Pezizomycotina</taxon>
        <taxon>Eurotiomycetes</taxon>
        <taxon>Chaetothyriomycetidae</taxon>
        <taxon>Chaetothyriales</taxon>
        <taxon>Trichomeriaceae</taxon>
        <taxon>Knufia</taxon>
    </lineage>
</organism>
<gene>
    <name evidence="6" type="ORF">H2204_009484</name>
</gene>
<dbReference type="PANTHER" id="PTHR24305:SF232">
    <property type="entry name" value="P450, PUTATIVE (EUROFUNG)-RELATED"/>
    <property type="match status" value="1"/>
</dbReference>
<evidence type="ECO:0008006" key="8">
    <source>
        <dbReference type="Google" id="ProtNLM"/>
    </source>
</evidence>
<dbReference type="InterPro" id="IPR050121">
    <property type="entry name" value="Cytochrome_P450_monoxygenase"/>
</dbReference>
<dbReference type="SUPFAM" id="SSF48264">
    <property type="entry name" value="Cytochrome P450"/>
    <property type="match status" value="1"/>
</dbReference>